<proteinExistence type="predicted"/>
<evidence type="ECO:0000313" key="2">
    <source>
        <dbReference type="EMBL" id="MDR8020463.1"/>
    </source>
</evidence>
<keyword evidence="1" id="KW-1133">Transmembrane helix</keyword>
<accession>A0ABU2DVD2</accession>
<protein>
    <submittedName>
        <fullName evidence="2">Uncharacterized protein</fullName>
    </submittedName>
</protein>
<dbReference type="EMBL" id="JAVKGR010000032">
    <property type="protein sequence ID" value="MDR8020463.1"/>
    <property type="molecule type" value="Genomic_DNA"/>
</dbReference>
<comment type="caution">
    <text evidence="2">The sequence shown here is derived from an EMBL/GenBank/DDBJ whole genome shotgun (WGS) entry which is preliminary data.</text>
</comment>
<reference evidence="2 3" key="1">
    <citation type="submission" date="2023-09" db="EMBL/GenBank/DDBJ databases">
        <title>Description of three actinobacteria isolated from air of manufacturing shop in a pharmaceutical factory.</title>
        <authorList>
            <person name="Zhang D.-F."/>
        </authorList>
    </citation>
    <scope>NUCLEOTIDE SEQUENCE [LARGE SCALE GENOMIC DNA]</scope>
    <source>
        <strain evidence="2 3">LY-0111</strain>
    </source>
</reference>
<dbReference type="RefSeq" id="WP_310549440.1">
    <property type="nucleotide sequence ID" value="NZ_JAVKGR010000032.1"/>
</dbReference>
<keyword evidence="1" id="KW-0812">Transmembrane</keyword>
<evidence type="ECO:0000256" key="1">
    <source>
        <dbReference type="SAM" id="Phobius"/>
    </source>
</evidence>
<sequence>MSDLTFAALLLAADDAHVVNELFMPTKWFGIIMFIVLMTLLLVTVMFSSKGKQLPPREHEDH</sequence>
<organism evidence="2 3">
    <name type="scientific">Nesterenkonia aerolata</name>
    <dbReference type="NCBI Taxonomy" id="3074079"/>
    <lineage>
        <taxon>Bacteria</taxon>
        <taxon>Bacillati</taxon>
        <taxon>Actinomycetota</taxon>
        <taxon>Actinomycetes</taxon>
        <taxon>Micrococcales</taxon>
        <taxon>Micrococcaceae</taxon>
        <taxon>Nesterenkonia</taxon>
    </lineage>
</organism>
<gene>
    <name evidence="2" type="ORF">RIL96_12955</name>
</gene>
<feature type="transmembrane region" description="Helical" evidence="1">
    <location>
        <begin position="28"/>
        <end position="47"/>
    </location>
</feature>
<evidence type="ECO:0000313" key="3">
    <source>
        <dbReference type="Proteomes" id="UP001251870"/>
    </source>
</evidence>
<name>A0ABU2DVD2_9MICC</name>
<keyword evidence="3" id="KW-1185">Reference proteome</keyword>
<dbReference type="Proteomes" id="UP001251870">
    <property type="component" value="Unassembled WGS sequence"/>
</dbReference>
<keyword evidence="1" id="KW-0472">Membrane</keyword>